<evidence type="ECO:0000259" key="4">
    <source>
        <dbReference type="Pfam" id="PF26580"/>
    </source>
</evidence>
<feature type="chain" id="PRO_5038953658" description="Low molecular weight antigen MTB12-like C-terminal domain-containing protein" evidence="3">
    <location>
        <begin position="26"/>
        <end position="187"/>
    </location>
</feature>
<proteinExistence type="inferred from homology"/>
<dbReference type="Pfam" id="PF26580">
    <property type="entry name" value="Mtb12_C"/>
    <property type="match status" value="1"/>
</dbReference>
<evidence type="ECO:0000313" key="5">
    <source>
        <dbReference type="EMBL" id="TVZ01844.1"/>
    </source>
</evidence>
<keyword evidence="6" id="KW-1185">Reference proteome</keyword>
<evidence type="ECO:0000256" key="2">
    <source>
        <dbReference type="ARBA" id="ARBA00093774"/>
    </source>
</evidence>
<dbReference type="Proteomes" id="UP000460272">
    <property type="component" value="Unassembled WGS sequence"/>
</dbReference>
<dbReference type="AlphaFoldDB" id="A0A6P2BS53"/>
<dbReference type="PROSITE" id="PS51257">
    <property type="entry name" value="PROKAR_LIPOPROTEIN"/>
    <property type="match status" value="1"/>
</dbReference>
<keyword evidence="1 3" id="KW-0732">Signal</keyword>
<comment type="caution">
    <text evidence="5">The sequence shown here is derived from an EMBL/GenBank/DDBJ whole genome shotgun (WGS) entry which is preliminary data.</text>
</comment>
<reference evidence="5 6" key="1">
    <citation type="submission" date="2018-11" db="EMBL/GenBank/DDBJ databases">
        <title>Trebonia kvetii gen.nov., sp.nov., a novel acidophilic actinobacterium, and proposal of the new actinobacterial family Treboniaceae fam. nov.</title>
        <authorList>
            <person name="Rapoport D."/>
            <person name="Sagova-Mareckova M."/>
            <person name="Sedlacek I."/>
            <person name="Provaznik J."/>
            <person name="Kralova S."/>
            <person name="Pavlinic D."/>
            <person name="Benes V."/>
            <person name="Kopecky J."/>
        </authorList>
    </citation>
    <scope>NUCLEOTIDE SEQUENCE [LARGE SCALE GENOMIC DNA]</scope>
    <source>
        <strain evidence="5 6">15Tr583</strain>
    </source>
</reference>
<dbReference type="OrthoDB" id="4548368at2"/>
<gene>
    <name evidence="5" type="ORF">EAS64_30850</name>
</gene>
<comment type="similarity">
    <text evidence="2">Belongs to the MTB12 family.</text>
</comment>
<organism evidence="5 6">
    <name type="scientific">Trebonia kvetii</name>
    <dbReference type="NCBI Taxonomy" id="2480626"/>
    <lineage>
        <taxon>Bacteria</taxon>
        <taxon>Bacillati</taxon>
        <taxon>Actinomycetota</taxon>
        <taxon>Actinomycetes</taxon>
        <taxon>Streptosporangiales</taxon>
        <taxon>Treboniaceae</taxon>
        <taxon>Trebonia</taxon>
    </lineage>
</organism>
<protein>
    <recommendedName>
        <fullName evidence="4">Low molecular weight antigen MTB12-like C-terminal domain-containing protein</fullName>
    </recommendedName>
</protein>
<sequence>MRFDFKEGRAYLAPVLGLLLAATLAACSSGGSSSSTPSTAPSSSAASSVTAPAGGSSSAASGGSAAAIAAIKTNWEAFFNSATPNAKRLTLLQNGDKFSAAVTAFAASPLASAVSSKVDSVTLTSATQASVKYDLTAAGATVANGQTGTAVLQDGTWKVGDDVFCGLLKEGASLMNIKVPAACNSAA</sequence>
<evidence type="ECO:0000256" key="3">
    <source>
        <dbReference type="SAM" id="SignalP"/>
    </source>
</evidence>
<accession>A0A6P2BS53</accession>
<evidence type="ECO:0000313" key="6">
    <source>
        <dbReference type="Proteomes" id="UP000460272"/>
    </source>
</evidence>
<feature type="signal peptide" evidence="3">
    <location>
        <begin position="1"/>
        <end position="25"/>
    </location>
</feature>
<dbReference type="InterPro" id="IPR058644">
    <property type="entry name" value="Mtb12-like_C"/>
</dbReference>
<name>A0A6P2BS53_9ACTN</name>
<evidence type="ECO:0000256" key="1">
    <source>
        <dbReference type="ARBA" id="ARBA00022729"/>
    </source>
</evidence>
<feature type="domain" description="Low molecular weight antigen MTB12-like C-terminal" evidence="4">
    <location>
        <begin position="66"/>
        <end position="169"/>
    </location>
</feature>
<dbReference type="EMBL" id="RPFW01000006">
    <property type="protein sequence ID" value="TVZ01844.1"/>
    <property type="molecule type" value="Genomic_DNA"/>
</dbReference>
<dbReference type="RefSeq" id="WP_145858741.1">
    <property type="nucleotide sequence ID" value="NZ_RPFW01000006.1"/>
</dbReference>